<evidence type="ECO:0000256" key="1">
    <source>
        <dbReference type="SAM" id="Phobius"/>
    </source>
</evidence>
<protein>
    <submittedName>
        <fullName evidence="3">Putative membrane protein</fullName>
    </submittedName>
</protein>
<dbReference type="InterPro" id="IPR018649">
    <property type="entry name" value="SHOCT"/>
</dbReference>
<sequence>MFGCFSDGFMGGGGWPGMVLVFLLLVLAAVWACNLLRSRRQSHGDRRDSLEILKRRLAAGEISLEEFENLKKVL</sequence>
<evidence type="ECO:0000313" key="4">
    <source>
        <dbReference type="Proteomes" id="UP000199355"/>
    </source>
</evidence>
<dbReference type="STRING" id="571438.SAMN05192586_101135"/>
<evidence type="ECO:0000313" key="3">
    <source>
        <dbReference type="EMBL" id="SDF07101.1"/>
    </source>
</evidence>
<name>A0A1G7I2Z3_9BACT</name>
<evidence type="ECO:0000259" key="2">
    <source>
        <dbReference type="Pfam" id="PF09851"/>
    </source>
</evidence>
<feature type="domain" description="SHOCT" evidence="2">
    <location>
        <begin position="48"/>
        <end position="74"/>
    </location>
</feature>
<dbReference type="OrthoDB" id="5459638at2"/>
<gene>
    <name evidence="3" type="ORF">SAMN05192586_101135</name>
</gene>
<proteinExistence type="predicted"/>
<accession>A0A1G7I2Z3</accession>
<keyword evidence="4" id="KW-1185">Reference proteome</keyword>
<keyword evidence="1" id="KW-0812">Transmembrane</keyword>
<dbReference type="Proteomes" id="UP000199355">
    <property type="component" value="Unassembled WGS sequence"/>
</dbReference>
<keyword evidence="1" id="KW-1133">Transmembrane helix</keyword>
<organism evidence="3 4">
    <name type="scientific">Desulfovibrio legallii</name>
    <dbReference type="NCBI Taxonomy" id="571438"/>
    <lineage>
        <taxon>Bacteria</taxon>
        <taxon>Pseudomonadati</taxon>
        <taxon>Thermodesulfobacteriota</taxon>
        <taxon>Desulfovibrionia</taxon>
        <taxon>Desulfovibrionales</taxon>
        <taxon>Desulfovibrionaceae</taxon>
        <taxon>Desulfovibrio</taxon>
    </lineage>
</organism>
<reference evidence="4" key="1">
    <citation type="submission" date="2016-10" db="EMBL/GenBank/DDBJ databases">
        <authorList>
            <person name="Varghese N."/>
            <person name="Submissions S."/>
        </authorList>
    </citation>
    <scope>NUCLEOTIDE SEQUENCE [LARGE SCALE GENOMIC DNA]</scope>
    <source>
        <strain evidence="4">KHC7</strain>
    </source>
</reference>
<feature type="transmembrane region" description="Helical" evidence="1">
    <location>
        <begin position="15"/>
        <end position="36"/>
    </location>
</feature>
<dbReference type="EMBL" id="FNBX01000001">
    <property type="protein sequence ID" value="SDF07101.1"/>
    <property type="molecule type" value="Genomic_DNA"/>
</dbReference>
<dbReference type="AlphaFoldDB" id="A0A1G7I2Z3"/>
<dbReference type="Pfam" id="PF09851">
    <property type="entry name" value="SHOCT"/>
    <property type="match status" value="1"/>
</dbReference>
<dbReference type="RefSeq" id="WP_092152404.1">
    <property type="nucleotide sequence ID" value="NZ_FNBX01000001.1"/>
</dbReference>
<keyword evidence="1" id="KW-0472">Membrane</keyword>